<evidence type="ECO:0000256" key="3">
    <source>
        <dbReference type="ARBA" id="ARBA00023163"/>
    </source>
</evidence>
<dbReference type="InterPro" id="IPR000524">
    <property type="entry name" value="Tscrpt_reg_HTH_GntR"/>
</dbReference>
<gene>
    <name evidence="5" type="ORF">FYJ75_12910</name>
</gene>
<dbReference type="PANTHER" id="PTHR38445:SF7">
    <property type="entry name" value="GNTR-FAMILY TRANSCRIPTIONAL REGULATOR"/>
    <property type="match status" value="1"/>
</dbReference>
<dbReference type="PROSITE" id="PS50949">
    <property type="entry name" value="HTH_GNTR"/>
    <property type="match status" value="1"/>
</dbReference>
<keyword evidence="3" id="KW-0804">Transcription</keyword>
<dbReference type="AlphaFoldDB" id="A0A6L5YU30"/>
<dbReference type="GO" id="GO:0003677">
    <property type="term" value="F:DNA binding"/>
    <property type="evidence" value="ECO:0007669"/>
    <property type="project" value="UniProtKB-KW"/>
</dbReference>
<dbReference type="SUPFAM" id="SSF46785">
    <property type="entry name" value="Winged helix' DNA-binding domain"/>
    <property type="match status" value="1"/>
</dbReference>
<reference evidence="5 6" key="1">
    <citation type="submission" date="2019-08" db="EMBL/GenBank/DDBJ databases">
        <title>In-depth cultivation of the pig gut microbiome towards novel bacterial diversity and tailored functional studies.</title>
        <authorList>
            <person name="Wylensek D."/>
            <person name="Hitch T.C.A."/>
            <person name="Clavel T."/>
        </authorList>
    </citation>
    <scope>NUCLEOTIDE SEQUENCE [LARGE SCALE GENOMIC DNA]</scope>
    <source>
        <strain evidence="5 6">MUC/MUC-530-WT-4D</strain>
    </source>
</reference>
<dbReference type="GO" id="GO:0003700">
    <property type="term" value="F:DNA-binding transcription factor activity"/>
    <property type="evidence" value="ECO:0007669"/>
    <property type="project" value="InterPro"/>
</dbReference>
<dbReference type="Proteomes" id="UP000474024">
    <property type="component" value="Unassembled WGS sequence"/>
</dbReference>
<dbReference type="Gene3D" id="1.10.10.10">
    <property type="entry name" value="Winged helix-like DNA-binding domain superfamily/Winged helix DNA-binding domain"/>
    <property type="match status" value="1"/>
</dbReference>
<dbReference type="InterPro" id="IPR036390">
    <property type="entry name" value="WH_DNA-bd_sf"/>
</dbReference>
<evidence type="ECO:0000313" key="5">
    <source>
        <dbReference type="EMBL" id="MST75878.1"/>
    </source>
</evidence>
<protein>
    <submittedName>
        <fullName evidence="5">GntR family transcriptional regulator</fullName>
    </submittedName>
</protein>
<evidence type="ECO:0000256" key="1">
    <source>
        <dbReference type="ARBA" id="ARBA00023015"/>
    </source>
</evidence>
<accession>A0A6L5YU30</accession>
<keyword evidence="6" id="KW-1185">Reference proteome</keyword>
<dbReference type="Pfam" id="PF00392">
    <property type="entry name" value="GntR"/>
    <property type="match status" value="1"/>
</dbReference>
<evidence type="ECO:0000313" key="6">
    <source>
        <dbReference type="Proteomes" id="UP000474024"/>
    </source>
</evidence>
<name>A0A6L5YU30_9FIRM</name>
<evidence type="ECO:0000256" key="2">
    <source>
        <dbReference type="ARBA" id="ARBA00023125"/>
    </source>
</evidence>
<organism evidence="5 6">
    <name type="scientific">Roseburia porci</name>
    <dbReference type="NCBI Taxonomy" id="2605790"/>
    <lineage>
        <taxon>Bacteria</taxon>
        <taxon>Bacillati</taxon>
        <taxon>Bacillota</taxon>
        <taxon>Clostridia</taxon>
        <taxon>Lachnospirales</taxon>
        <taxon>Lachnospiraceae</taxon>
        <taxon>Roseburia</taxon>
    </lineage>
</organism>
<keyword evidence="2" id="KW-0238">DNA-binding</keyword>
<evidence type="ECO:0000259" key="4">
    <source>
        <dbReference type="PROSITE" id="PS50949"/>
    </source>
</evidence>
<feature type="domain" description="HTH gntR-type" evidence="4">
    <location>
        <begin position="11"/>
        <end position="79"/>
    </location>
</feature>
<dbReference type="EMBL" id="VUNI01000028">
    <property type="protein sequence ID" value="MST75878.1"/>
    <property type="molecule type" value="Genomic_DNA"/>
</dbReference>
<dbReference type="CDD" id="cd07377">
    <property type="entry name" value="WHTH_GntR"/>
    <property type="match status" value="1"/>
</dbReference>
<proteinExistence type="predicted"/>
<sequence length="123" mass="13846">MKIVISTTVNMPIYEQIVNQIRDAVIRGELSAGEGMPSIRVLAKDLAVSVITTKRAYEELEKEGVIESVPGRGFYVCEQKNDHLREKQMMNIESRMSDLLKECENAGMTLDDVVDMVRVLGEK</sequence>
<dbReference type="SMART" id="SM00345">
    <property type="entry name" value="HTH_GNTR"/>
    <property type="match status" value="1"/>
</dbReference>
<dbReference type="PANTHER" id="PTHR38445">
    <property type="entry name" value="HTH-TYPE TRANSCRIPTIONAL REPRESSOR YTRA"/>
    <property type="match status" value="1"/>
</dbReference>
<dbReference type="RefSeq" id="WP_154430846.1">
    <property type="nucleotide sequence ID" value="NZ_VUNI01000028.1"/>
</dbReference>
<comment type="caution">
    <text evidence="5">The sequence shown here is derived from an EMBL/GenBank/DDBJ whole genome shotgun (WGS) entry which is preliminary data.</text>
</comment>
<dbReference type="InterPro" id="IPR036388">
    <property type="entry name" value="WH-like_DNA-bd_sf"/>
</dbReference>
<keyword evidence="1" id="KW-0805">Transcription regulation</keyword>